<dbReference type="AlphaFoldDB" id="A0A6C0K2E8"/>
<sequence>MRPDPIQLGILAVLFVVFLNVVSVSNLLGHSLDTLPTRIAAVIIILASATYDRYVTLAVFMIVTGIYVQHHQNDLSNLAIPGRDLNEMNPYEIPAAKINVKGGGHSDVHYEEPDYTPQKEDQTNEFSAVSHSQDEKQVLVSETLGSRSQNIFNEDMRQAEAMAMRNRNGYE</sequence>
<feature type="transmembrane region" description="Helical" evidence="2">
    <location>
        <begin position="6"/>
        <end position="28"/>
    </location>
</feature>
<keyword evidence="2" id="KW-1133">Transmembrane helix</keyword>
<organism evidence="3">
    <name type="scientific">viral metagenome</name>
    <dbReference type="NCBI Taxonomy" id="1070528"/>
    <lineage>
        <taxon>unclassified sequences</taxon>
        <taxon>metagenomes</taxon>
        <taxon>organismal metagenomes</taxon>
    </lineage>
</organism>
<feature type="transmembrane region" description="Helical" evidence="2">
    <location>
        <begin position="40"/>
        <end position="68"/>
    </location>
</feature>
<reference evidence="3" key="1">
    <citation type="journal article" date="2020" name="Nature">
        <title>Giant virus diversity and host interactions through global metagenomics.</title>
        <authorList>
            <person name="Schulz F."/>
            <person name="Roux S."/>
            <person name="Paez-Espino D."/>
            <person name="Jungbluth S."/>
            <person name="Walsh D.A."/>
            <person name="Denef V.J."/>
            <person name="McMahon K.D."/>
            <person name="Konstantinidis K.T."/>
            <person name="Eloe-Fadrosh E.A."/>
            <person name="Kyrpides N.C."/>
            <person name="Woyke T."/>
        </authorList>
    </citation>
    <scope>NUCLEOTIDE SEQUENCE</scope>
    <source>
        <strain evidence="3">GVMAG-S-1101171-110</strain>
    </source>
</reference>
<proteinExistence type="predicted"/>
<feature type="compositionally biased region" description="Basic and acidic residues" evidence="1">
    <location>
        <begin position="104"/>
        <end position="122"/>
    </location>
</feature>
<protein>
    <submittedName>
        <fullName evidence="3">Uncharacterized protein</fullName>
    </submittedName>
</protein>
<keyword evidence="2" id="KW-0812">Transmembrane</keyword>
<feature type="region of interest" description="Disordered" evidence="1">
    <location>
        <begin position="100"/>
        <end position="137"/>
    </location>
</feature>
<accession>A0A6C0K2E8</accession>
<evidence type="ECO:0000313" key="3">
    <source>
        <dbReference type="EMBL" id="QHU12222.1"/>
    </source>
</evidence>
<name>A0A6C0K2E8_9ZZZZ</name>
<evidence type="ECO:0000256" key="1">
    <source>
        <dbReference type="SAM" id="MobiDB-lite"/>
    </source>
</evidence>
<evidence type="ECO:0000256" key="2">
    <source>
        <dbReference type="SAM" id="Phobius"/>
    </source>
</evidence>
<dbReference type="EMBL" id="MN740798">
    <property type="protein sequence ID" value="QHU12222.1"/>
    <property type="molecule type" value="Genomic_DNA"/>
</dbReference>
<keyword evidence="2" id="KW-0472">Membrane</keyword>